<reference evidence="3 4" key="1">
    <citation type="submission" date="2011-10" db="EMBL/GenBank/DDBJ databases">
        <authorList>
            <person name="Genoscope - CEA"/>
        </authorList>
    </citation>
    <scope>NUCLEOTIDE SEQUENCE [LARGE SCALE GENOMIC DNA]</scope>
    <source>
        <strain evidence="3 4">RCC 1105</strain>
    </source>
</reference>
<dbReference type="OrthoDB" id="10253151at2759"/>
<protein>
    <submittedName>
        <fullName evidence="3">Sigma 54 modulation protein/ribosomal protein S30EA</fullName>
    </submittedName>
</protein>
<keyword evidence="4" id="KW-1185">Reference proteome</keyword>
<dbReference type="AlphaFoldDB" id="K8EUM1"/>
<dbReference type="NCBIfam" id="TIGR00741">
    <property type="entry name" value="yfiA"/>
    <property type="match status" value="1"/>
</dbReference>
<feature type="region of interest" description="Disordered" evidence="2">
    <location>
        <begin position="24"/>
        <end position="45"/>
    </location>
</feature>
<dbReference type="SUPFAM" id="SSF69754">
    <property type="entry name" value="Ribosome binding protein Y (YfiA homologue)"/>
    <property type="match status" value="1"/>
</dbReference>
<dbReference type="EMBL" id="FO082275">
    <property type="protein sequence ID" value="CCO16165.1"/>
    <property type="molecule type" value="Genomic_DNA"/>
</dbReference>
<dbReference type="KEGG" id="bpg:Bathy04g00910"/>
<keyword evidence="1" id="KW-0810">Translation regulation</keyword>
<dbReference type="GO" id="GO:0043024">
    <property type="term" value="F:ribosomal small subunit binding"/>
    <property type="evidence" value="ECO:0007669"/>
    <property type="project" value="TreeGrafter"/>
</dbReference>
<dbReference type="GO" id="GO:0022627">
    <property type="term" value="C:cytosolic small ribosomal subunit"/>
    <property type="evidence" value="ECO:0007669"/>
    <property type="project" value="TreeGrafter"/>
</dbReference>
<dbReference type="PANTHER" id="PTHR33231:SF1">
    <property type="entry name" value="30S RIBOSOMAL PROTEIN"/>
    <property type="match status" value="1"/>
</dbReference>
<feature type="compositionally biased region" description="Low complexity" evidence="2">
    <location>
        <begin position="26"/>
        <end position="42"/>
    </location>
</feature>
<dbReference type="Proteomes" id="UP000198341">
    <property type="component" value="Chromosome 4"/>
</dbReference>
<dbReference type="PANTHER" id="PTHR33231">
    <property type="entry name" value="30S RIBOSOMAL PROTEIN"/>
    <property type="match status" value="1"/>
</dbReference>
<feature type="compositionally biased region" description="Acidic residues" evidence="2">
    <location>
        <begin position="193"/>
        <end position="204"/>
    </location>
</feature>
<dbReference type="GO" id="GO:0045900">
    <property type="term" value="P:negative regulation of translational elongation"/>
    <property type="evidence" value="ECO:0007669"/>
    <property type="project" value="TreeGrafter"/>
</dbReference>
<sequence>MFASSSSSVFVQFCCSSSARNNNRTKSNVKLRSNSSLSSSPSTKKKSLFKRAATVLTHASSESKVSSKHLPGKIILQGENNLEVTPAIRAYVEEKLAKAVANADPRDVREIDCRVASRGGADHATKGAHVCTTKATVLTRAGQIEVVEEHEDLYASIDKVADGLKRQLRKFTEKREGNARGKKEEILMAAGSQDDDEDEVPPAA</sequence>
<feature type="compositionally biased region" description="Basic and acidic residues" evidence="2">
    <location>
        <begin position="174"/>
        <end position="186"/>
    </location>
</feature>
<proteinExistence type="predicted"/>
<evidence type="ECO:0000313" key="3">
    <source>
        <dbReference type="EMBL" id="CCO16165.1"/>
    </source>
</evidence>
<evidence type="ECO:0000256" key="1">
    <source>
        <dbReference type="ARBA" id="ARBA00022845"/>
    </source>
</evidence>
<organism evidence="3 4">
    <name type="scientific">Bathycoccus prasinos</name>
    <dbReference type="NCBI Taxonomy" id="41875"/>
    <lineage>
        <taxon>Eukaryota</taxon>
        <taxon>Viridiplantae</taxon>
        <taxon>Chlorophyta</taxon>
        <taxon>Mamiellophyceae</taxon>
        <taxon>Mamiellales</taxon>
        <taxon>Bathycoccaceae</taxon>
        <taxon>Bathycoccus</taxon>
    </lineage>
</organism>
<dbReference type="RefSeq" id="XP_007513640.1">
    <property type="nucleotide sequence ID" value="XM_007513578.1"/>
</dbReference>
<gene>
    <name evidence="3" type="ORF">Bathy04g00910</name>
</gene>
<feature type="region of interest" description="Disordered" evidence="2">
    <location>
        <begin position="174"/>
        <end position="204"/>
    </location>
</feature>
<dbReference type="CDD" id="cd00552">
    <property type="entry name" value="RaiA"/>
    <property type="match status" value="1"/>
</dbReference>
<name>K8EUM1_9CHLO</name>
<evidence type="ECO:0000313" key="4">
    <source>
        <dbReference type="Proteomes" id="UP000198341"/>
    </source>
</evidence>
<dbReference type="Pfam" id="PF02482">
    <property type="entry name" value="Ribosomal_S30AE"/>
    <property type="match status" value="1"/>
</dbReference>
<dbReference type="InterPro" id="IPR003489">
    <property type="entry name" value="RHF/RaiA"/>
</dbReference>
<dbReference type="Gene3D" id="3.30.160.100">
    <property type="entry name" value="Ribosome hibernation promotion factor-like"/>
    <property type="match status" value="1"/>
</dbReference>
<dbReference type="InterPro" id="IPR050574">
    <property type="entry name" value="HPF/YfiA_ribosome-assoc"/>
</dbReference>
<evidence type="ECO:0000256" key="2">
    <source>
        <dbReference type="SAM" id="MobiDB-lite"/>
    </source>
</evidence>
<dbReference type="GeneID" id="19016116"/>
<accession>K8EUM1</accession>
<dbReference type="STRING" id="41875.K8EUM1"/>
<dbReference type="InterPro" id="IPR036567">
    <property type="entry name" value="RHF-like"/>
</dbReference>